<comment type="caution">
    <text evidence="1">The sequence shown here is derived from an EMBL/GenBank/DDBJ whole genome shotgun (WGS) entry which is preliminary data.</text>
</comment>
<reference evidence="1" key="1">
    <citation type="journal article" date="2020" name="Nat. Commun.">
        <title>Large-scale genome sequencing of mycorrhizal fungi provides insights into the early evolution of symbiotic traits.</title>
        <authorList>
            <person name="Miyauchi S."/>
            <person name="Kiss E."/>
            <person name="Kuo A."/>
            <person name="Drula E."/>
            <person name="Kohler A."/>
            <person name="Sanchez-Garcia M."/>
            <person name="Morin E."/>
            <person name="Andreopoulos B."/>
            <person name="Barry K.W."/>
            <person name="Bonito G."/>
            <person name="Buee M."/>
            <person name="Carver A."/>
            <person name="Chen C."/>
            <person name="Cichocki N."/>
            <person name="Clum A."/>
            <person name="Culley D."/>
            <person name="Crous P.W."/>
            <person name="Fauchery L."/>
            <person name="Girlanda M."/>
            <person name="Hayes R.D."/>
            <person name="Keri Z."/>
            <person name="LaButti K."/>
            <person name="Lipzen A."/>
            <person name="Lombard V."/>
            <person name="Magnuson J."/>
            <person name="Maillard F."/>
            <person name="Murat C."/>
            <person name="Nolan M."/>
            <person name="Ohm R.A."/>
            <person name="Pangilinan J."/>
            <person name="Pereira M.F."/>
            <person name="Perotto S."/>
            <person name="Peter M."/>
            <person name="Pfister S."/>
            <person name="Riley R."/>
            <person name="Sitrit Y."/>
            <person name="Stielow J.B."/>
            <person name="Szollosi G."/>
            <person name="Zifcakova L."/>
            <person name="Stursova M."/>
            <person name="Spatafora J.W."/>
            <person name="Tedersoo L."/>
            <person name="Vaario L.M."/>
            <person name="Yamada A."/>
            <person name="Yan M."/>
            <person name="Wang P."/>
            <person name="Xu J."/>
            <person name="Bruns T."/>
            <person name="Baldrian P."/>
            <person name="Vilgalys R."/>
            <person name="Dunand C."/>
            <person name="Henrissat B."/>
            <person name="Grigoriev I.V."/>
            <person name="Hibbett D."/>
            <person name="Nagy L.G."/>
            <person name="Martin F.M."/>
        </authorList>
    </citation>
    <scope>NUCLEOTIDE SEQUENCE</scope>
    <source>
        <strain evidence="1">UH-Tt-Lm1</strain>
    </source>
</reference>
<name>A0A9P6H742_9AGAM</name>
<dbReference type="EMBL" id="WIUZ02000015">
    <property type="protein sequence ID" value="KAF9780895.1"/>
    <property type="molecule type" value="Genomic_DNA"/>
</dbReference>
<dbReference type="OrthoDB" id="2921803at2759"/>
<proteinExistence type="predicted"/>
<protein>
    <recommendedName>
        <fullName evidence="3">F-box domain-containing protein</fullName>
    </recommendedName>
</protein>
<gene>
    <name evidence="1" type="ORF">BJ322DRAFT_288067</name>
</gene>
<sequence>MPCSLPPEIIDLILEYLCNEPITLKACCLASKSWIPRTRKHLFACIRFGVFGPTIRSWMKAFPDPADSPAHHARHLWISETNAINAPCIRSFHHVEVLRVSAFYRGKSGEAPLVRLHGLSPTLKCLHLSHFSVPLSDIFNLVCSFPLLEDLTLHCEEPASVSDGWIPPLTSPRFTGTLRLIEEIRLPARGLLALSGSPRFTNIEIVCPVEYAGSAMDLVSGCSDTLESLCIGYRPSGAFPSIPEVCQYLTGGV</sequence>
<evidence type="ECO:0008006" key="3">
    <source>
        <dbReference type="Google" id="ProtNLM"/>
    </source>
</evidence>
<dbReference type="Proteomes" id="UP000736335">
    <property type="component" value="Unassembled WGS sequence"/>
</dbReference>
<reference evidence="1" key="2">
    <citation type="submission" date="2020-11" db="EMBL/GenBank/DDBJ databases">
        <authorList>
            <consortium name="DOE Joint Genome Institute"/>
            <person name="Kuo A."/>
            <person name="Miyauchi S."/>
            <person name="Kiss E."/>
            <person name="Drula E."/>
            <person name="Kohler A."/>
            <person name="Sanchez-Garcia M."/>
            <person name="Andreopoulos B."/>
            <person name="Barry K.W."/>
            <person name="Bonito G."/>
            <person name="Buee M."/>
            <person name="Carver A."/>
            <person name="Chen C."/>
            <person name="Cichocki N."/>
            <person name="Clum A."/>
            <person name="Culley D."/>
            <person name="Crous P.W."/>
            <person name="Fauchery L."/>
            <person name="Girlanda M."/>
            <person name="Hayes R."/>
            <person name="Keri Z."/>
            <person name="Labutti K."/>
            <person name="Lipzen A."/>
            <person name="Lombard V."/>
            <person name="Magnuson J."/>
            <person name="Maillard F."/>
            <person name="Morin E."/>
            <person name="Murat C."/>
            <person name="Nolan M."/>
            <person name="Ohm R."/>
            <person name="Pangilinan J."/>
            <person name="Pereira M."/>
            <person name="Perotto S."/>
            <person name="Peter M."/>
            <person name="Riley R."/>
            <person name="Sitrit Y."/>
            <person name="Stielow B."/>
            <person name="Szollosi G."/>
            <person name="Zifcakova L."/>
            <person name="Stursova M."/>
            <person name="Spatafora J.W."/>
            <person name="Tedersoo L."/>
            <person name="Vaario L.-M."/>
            <person name="Yamada A."/>
            <person name="Yan M."/>
            <person name="Wang P."/>
            <person name="Xu J."/>
            <person name="Bruns T."/>
            <person name="Baldrian P."/>
            <person name="Vilgalys R."/>
            <person name="Henrissat B."/>
            <person name="Grigoriev I.V."/>
            <person name="Hibbett D."/>
            <person name="Nagy L.G."/>
            <person name="Martin F.M."/>
        </authorList>
    </citation>
    <scope>NUCLEOTIDE SEQUENCE</scope>
    <source>
        <strain evidence="1">UH-Tt-Lm1</strain>
    </source>
</reference>
<evidence type="ECO:0000313" key="2">
    <source>
        <dbReference type="Proteomes" id="UP000736335"/>
    </source>
</evidence>
<accession>A0A9P6H742</accession>
<organism evidence="1 2">
    <name type="scientific">Thelephora terrestris</name>
    <dbReference type="NCBI Taxonomy" id="56493"/>
    <lineage>
        <taxon>Eukaryota</taxon>
        <taxon>Fungi</taxon>
        <taxon>Dikarya</taxon>
        <taxon>Basidiomycota</taxon>
        <taxon>Agaricomycotina</taxon>
        <taxon>Agaricomycetes</taxon>
        <taxon>Thelephorales</taxon>
        <taxon>Thelephoraceae</taxon>
        <taxon>Thelephora</taxon>
    </lineage>
</organism>
<dbReference type="AlphaFoldDB" id="A0A9P6H742"/>
<keyword evidence="2" id="KW-1185">Reference proteome</keyword>
<evidence type="ECO:0000313" key="1">
    <source>
        <dbReference type="EMBL" id="KAF9780895.1"/>
    </source>
</evidence>